<dbReference type="GO" id="GO:0034394">
    <property type="term" value="P:protein localization to cell surface"/>
    <property type="evidence" value="ECO:0007669"/>
    <property type="project" value="TreeGrafter"/>
</dbReference>
<dbReference type="OrthoDB" id="9904035at2759"/>
<sequence>MVLSSSQQVVVAFTAVLCAFVVFPRMFGGGTGSRETTKSFDSRYNRKSPGPGALKGQAFNMDPSSNPGHQGQSVESIKQMRKMVEQEMKSEKYKSSSNNNNKGYVFTLMPMYAIGVGLFAVYKFMKIKAADETQTQKDKLKKGAKKSGETDSQLKELEQRLAQTERMLNSILTQLDPLTNCVKSVAMDQKNEIMAQLQCIRQLMKKRGMECPPLNIEEPACQKNLDELIETLAAQQKVPEPVTVPEQEGETVLEPDCATSELVQTGTETDTDADTEVLKGEEEETSERNEDEEGDESDHSMPSLEDAGDMSVENIGATSQNVPEGSSTGLRRRNRPE</sequence>
<evidence type="ECO:0000259" key="3">
    <source>
        <dbReference type="Pfam" id="PF15361"/>
    </source>
</evidence>
<feature type="transmembrane region" description="Helical" evidence="2">
    <location>
        <begin position="103"/>
        <end position="122"/>
    </location>
</feature>
<dbReference type="GO" id="GO:0007271">
    <property type="term" value="P:synaptic transmission, cholinergic"/>
    <property type="evidence" value="ECO:0007669"/>
    <property type="project" value="TreeGrafter"/>
</dbReference>
<dbReference type="RefSeq" id="XP_031438637.1">
    <property type="nucleotide sequence ID" value="XM_031582777.2"/>
</dbReference>
<gene>
    <name evidence="5" type="primary">ccdc107</name>
</gene>
<dbReference type="AlphaFoldDB" id="A0A6P8GT30"/>
<feature type="domain" description="Resistance to inhibitors of cholinesterase protein 3 N-terminal" evidence="3">
    <location>
        <begin position="15"/>
        <end position="173"/>
    </location>
</feature>
<dbReference type="Proteomes" id="UP000515152">
    <property type="component" value="Chromosome 16"/>
</dbReference>
<keyword evidence="2" id="KW-0812">Transmembrane</keyword>
<evidence type="ECO:0000313" key="4">
    <source>
        <dbReference type="Proteomes" id="UP000515152"/>
    </source>
</evidence>
<feature type="region of interest" description="Disordered" evidence="1">
    <location>
        <begin position="33"/>
        <end position="78"/>
    </location>
</feature>
<evidence type="ECO:0000256" key="1">
    <source>
        <dbReference type="SAM" id="MobiDB-lite"/>
    </source>
</evidence>
<dbReference type="KEGG" id="char:105889575"/>
<dbReference type="GO" id="GO:0043025">
    <property type="term" value="C:neuronal cell body"/>
    <property type="evidence" value="ECO:0007669"/>
    <property type="project" value="TreeGrafter"/>
</dbReference>
<dbReference type="GO" id="GO:0045202">
    <property type="term" value="C:synapse"/>
    <property type="evidence" value="ECO:0007669"/>
    <property type="project" value="GOC"/>
</dbReference>
<dbReference type="CTD" id="203260"/>
<protein>
    <submittedName>
        <fullName evidence="5">Coiled-coil domain-containing protein 107</fullName>
    </submittedName>
</protein>
<feature type="compositionally biased region" description="Basic and acidic residues" evidence="1">
    <location>
        <begin position="35"/>
        <end position="44"/>
    </location>
</feature>
<feature type="region of interest" description="Disordered" evidence="1">
    <location>
        <begin position="236"/>
        <end position="337"/>
    </location>
</feature>
<dbReference type="PANTHER" id="PTHR21723">
    <property type="entry name" value="RESISTANCE TO INHIBITORS OF CHOLINESTERASE PROTEIN 3 RIC3"/>
    <property type="match status" value="1"/>
</dbReference>
<accession>A0A6P8GT30</accession>
<dbReference type="GO" id="GO:0043005">
    <property type="term" value="C:neuron projection"/>
    <property type="evidence" value="ECO:0007669"/>
    <property type="project" value="TreeGrafter"/>
</dbReference>
<name>A0A6P8GT30_CLUHA</name>
<feature type="transmembrane region" description="Helical" evidence="2">
    <location>
        <begin position="9"/>
        <end position="27"/>
    </location>
</feature>
<proteinExistence type="predicted"/>
<keyword evidence="2" id="KW-0472">Membrane</keyword>
<reference evidence="5" key="1">
    <citation type="submission" date="2025-08" db="UniProtKB">
        <authorList>
            <consortium name="RefSeq"/>
        </authorList>
    </citation>
    <scope>IDENTIFICATION</scope>
</reference>
<feature type="region of interest" description="Disordered" evidence="1">
    <location>
        <begin position="133"/>
        <end position="153"/>
    </location>
</feature>
<feature type="compositionally biased region" description="Polar residues" evidence="1">
    <location>
        <begin position="316"/>
        <end position="329"/>
    </location>
</feature>
<dbReference type="InterPro" id="IPR032763">
    <property type="entry name" value="RIC3_N"/>
</dbReference>
<feature type="compositionally biased region" description="Acidic residues" evidence="1">
    <location>
        <begin position="269"/>
        <end position="296"/>
    </location>
</feature>
<dbReference type="GeneID" id="105889575"/>
<dbReference type="PANTHER" id="PTHR21723:SF2">
    <property type="entry name" value="RESISTANCE TO INHIBITORS OF CHOLINESTERASE PROTEIN 3 N-TERMINAL DOMAIN-CONTAINING PROTEIN"/>
    <property type="match status" value="1"/>
</dbReference>
<dbReference type="InterPro" id="IPR026160">
    <property type="entry name" value="Ric3"/>
</dbReference>
<keyword evidence="2" id="KW-1133">Transmembrane helix</keyword>
<dbReference type="Pfam" id="PF15361">
    <property type="entry name" value="RIC3"/>
    <property type="match status" value="1"/>
</dbReference>
<feature type="compositionally biased region" description="Polar residues" evidence="1">
    <location>
        <begin position="62"/>
        <end position="76"/>
    </location>
</feature>
<organism evidence="4 5">
    <name type="scientific">Clupea harengus</name>
    <name type="common">Atlantic herring</name>
    <dbReference type="NCBI Taxonomy" id="7950"/>
    <lineage>
        <taxon>Eukaryota</taxon>
        <taxon>Metazoa</taxon>
        <taxon>Chordata</taxon>
        <taxon>Craniata</taxon>
        <taxon>Vertebrata</taxon>
        <taxon>Euteleostomi</taxon>
        <taxon>Actinopterygii</taxon>
        <taxon>Neopterygii</taxon>
        <taxon>Teleostei</taxon>
        <taxon>Clupei</taxon>
        <taxon>Clupeiformes</taxon>
        <taxon>Clupeoidei</taxon>
        <taxon>Clupeidae</taxon>
        <taxon>Clupea</taxon>
    </lineage>
</organism>
<keyword evidence="4" id="KW-1185">Reference proteome</keyword>
<evidence type="ECO:0000313" key="5">
    <source>
        <dbReference type="RefSeq" id="XP_031438637.1"/>
    </source>
</evidence>
<evidence type="ECO:0000256" key="2">
    <source>
        <dbReference type="SAM" id="Phobius"/>
    </source>
</evidence>